<keyword evidence="3 8" id="KW-0812">Transmembrane</keyword>
<gene>
    <name evidence="11" type="primary">LOC111101309</name>
</gene>
<dbReference type="OrthoDB" id="6229420at2759"/>
<dbReference type="Proteomes" id="UP000694844">
    <property type="component" value="Chromosome 6"/>
</dbReference>
<evidence type="ECO:0000256" key="8">
    <source>
        <dbReference type="SAM" id="Phobius"/>
    </source>
</evidence>
<dbReference type="AlphaFoldDB" id="A0A8B8AHI6"/>
<reference evidence="11" key="1">
    <citation type="submission" date="2025-08" db="UniProtKB">
        <authorList>
            <consortium name="RefSeq"/>
        </authorList>
    </citation>
    <scope>IDENTIFICATION</scope>
    <source>
        <tissue evidence="11">Whole sample</tissue>
    </source>
</reference>
<feature type="transmembrane region" description="Helical" evidence="8">
    <location>
        <begin position="430"/>
        <end position="455"/>
    </location>
</feature>
<keyword evidence="10" id="KW-1185">Reference proteome</keyword>
<evidence type="ECO:0000256" key="7">
    <source>
        <dbReference type="SAM" id="MobiDB-lite"/>
    </source>
</evidence>
<feature type="region of interest" description="Disordered" evidence="7">
    <location>
        <begin position="818"/>
        <end position="848"/>
    </location>
</feature>
<dbReference type="Pfam" id="PF05478">
    <property type="entry name" value="Prominin"/>
    <property type="match status" value="1"/>
</dbReference>
<evidence type="ECO:0000256" key="4">
    <source>
        <dbReference type="ARBA" id="ARBA00022989"/>
    </source>
</evidence>
<proteinExistence type="inferred from homology"/>
<feature type="transmembrane region" description="Helical" evidence="8">
    <location>
        <begin position="784"/>
        <end position="804"/>
    </location>
</feature>
<evidence type="ECO:0000313" key="11">
    <source>
        <dbReference type="RefSeq" id="XP_022289464.1"/>
    </source>
</evidence>
<feature type="compositionally biased region" description="Acidic residues" evidence="7">
    <location>
        <begin position="822"/>
        <end position="836"/>
    </location>
</feature>
<dbReference type="RefSeq" id="XP_022289464.1">
    <property type="nucleotide sequence ID" value="XM_022433756.1"/>
</dbReference>
<protein>
    <submittedName>
        <fullName evidence="11">Prominin-1-A-like</fullName>
    </submittedName>
</protein>
<keyword evidence="5 8" id="KW-0472">Membrane</keyword>
<feature type="chain" id="PRO_5034732479" evidence="9">
    <location>
        <begin position="24"/>
        <end position="848"/>
    </location>
</feature>
<organism evidence="10 11">
    <name type="scientific">Crassostrea virginica</name>
    <name type="common">Eastern oyster</name>
    <dbReference type="NCBI Taxonomy" id="6565"/>
    <lineage>
        <taxon>Eukaryota</taxon>
        <taxon>Metazoa</taxon>
        <taxon>Spiralia</taxon>
        <taxon>Lophotrochozoa</taxon>
        <taxon>Mollusca</taxon>
        <taxon>Bivalvia</taxon>
        <taxon>Autobranchia</taxon>
        <taxon>Pteriomorphia</taxon>
        <taxon>Ostreida</taxon>
        <taxon>Ostreoidea</taxon>
        <taxon>Ostreidae</taxon>
        <taxon>Crassostrea</taxon>
    </lineage>
</organism>
<accession>A0A8B8AHI6</accession>
<feature type="transmembrane region" description="Helical" evidence="8">
    <location>
        <begin position="476"/>
        <end position="501"/>
    </location>
</feature>
<evidence type="ECO:0000256" key="3">
    <source>
        <dbReference type="ARBA" id="ARBA00022692"/>
    </source>
</evidence>
<dbReference type="PANTHER" id="PTHR22730:SF1">
    <property type="entry name" value="PROMININ-LIKE PROTEIN"/>
    <property type="match status" value="1"/>
</dbReference>
<keyword evidence="4 8" id="KW-1133">Transmembrane helix</keyword>
<name>A0A8B8AHI6_CRAVI</name>
<dbReference type="GeneID" id="111101309"/>
<evidence type="ECO:0000256" key="5">
    <source>
        <dbReference type="ARBA" id="ARBA00023136"/>
    </source>
</evidence>
<evidence type="ECO:0000256" key="1">
    <source>
        <dbReference type="ARBA" id="ARBA00004141"/>
    </source>
</evidence>
<dbReference type="GO" id="GO:0016020">
    <property type="term" value="C:membrane"/>
    <property type="evidence" value="ECO:0007669"/>
    <property type="project" value="UniProtKB-SubCell"/>
</dbReference>
<dbReference type="KEGG" id="cvn:111101309"/>
<evidence type="ECO:0000313" key="10">
    <source>
        <dbReference type="Proteomes" id="UP000694844"/>
    </source>
</evidence>
<evidence type="ECO:0000256" key="9">
    <source>
        <dbReference type="SAM" id="SignalP"/>
    </source>
</evidence>
<evidence type="ECO:0000256" key="6">
    <source>
        <dbReference type="ARBA" id="ARBA00023180"/>
    </source>
</evidence>
<sequence length="848" mass="92219">MDIRSLILLGAWLLVSDVDFVDPATLTDYFGNKAYDNGTIVWGPVPAGTKYKTTNSYNDGGLGTLFSFARSFVNTIQPKPFPFDLIKKVMNGEFDIGAEYMELINYAMGFAVCVVIGLLYVVLLPLCGCCFCCCRCCGNCGGDLKAEYDDNEDCKRMGYAQAVFLLAILMTASAGCIYATNGRFTVALNYADSNIADNLDDVSAYSLNTQSQFRYVAIDMYSIVSQAIIRDISGIGSVLTSKIFAVLDIDPVINAVLALDKTLNEIDTNLDKVIADKNTLVSAANTLSSSLSTLKSAIDSTKTGCASDCTPITVCNGFDTSSMTMNADFSALPDLTSTQTAIKNVVAQNLTKVALEAKAALDNMQTTIDGQTGSIQSSLETTLNSFKATLNTMVDAFLAQINDAFNTKELKASMKGFFQSAITYDVYRQYFGYGLMGIFSFIPLLLIGGILCGCLCKKKDVKPTKRGGCESCGGCLLILSVAIMFMIGALLMLLTTVAFMIGGNFEKICQTFFDMSIFRDFVDTGGVPGFHLGQMILNDPSANISLYGFFLGCRLNKAPFDLLSLDKIIPIDNYLNYSQYMGDIDTQINSISTAVDLSSFQVLTPAMNSSLTDFKNSGINNINFTSINATLAQSTVTIDFNSLISGMESIRDQCTGTSRNNWIQHITDTKTIRDTNLPAVETAKTNLQTSVGLLEGSVGGVTSKIDDVLNTAATADSQIQTNATAVLSEVAITYKNLILGYIDSYFVRTRSLISNDLAACLPLWNLYESFTTMLCSYTVDALNGFWFGTGWALLLFVPVIVTSVKLSKYYRRMKECEGYGSDSDEEDDDSDYDEDDAFHPRYNQVSPS</sequence>
<comment type="subcellular location">
    <subcellularLocation>
        <location evidence="1">Membrane</location>
        <topology evidence="1">Multi-pass membrane protein</topology>
    </subcellularLocation>
</comment>
<evidence type="ECO:0000256" key="2">
    <source>
        <dbReference type="ARBA" id="ARBA00006058"/>
    </source>
</evidence>
<feature type="transmembrane region" description="Helical" evidence="8">
    <location>
        <begin position="103"/>
        <end position="126"/>
    </location>
</feature>
<dbReference type="PANTHER" id="PTHR22730">
    <property type="entry name" value="PROMININ PROM PROTEIN"/>
    <property type="match status" value="1"/>
</dbReference>
<dbReference type="InterPro" id="IPR008795">
    <property type="entry name" value="Prominin"/>
</dbReference>
<keyword evidence="9" id="KW-0732">Signal</keyword>
<comment type="similarity">
    <text evidence="2">Belongs to the prominin family.</text>
</comment>
<feature type="signal peptide" evidence="9">
    <location>
        <begin position="1"/>
        <end position="23"/>
    </location>
</feature>
<keyword evidence="6" id="KW-0325">Glycoprotein</keyword>